<evidence type="ECO:0000313" key="3">
    <source>
        <dbReference type="Proteomes" id="UP000178509"/>
    </source>
</evidence>
<dbReference type="PANTHER" id="PTHR34322:SF2">
    <property type="entry name" value="TRANSPOSASE IS200-LIKE DOMAIN-CONTAINING PROTEIN"/>
    <property type="match status" value="1"/>
</dbReference>
<dbReference type="EMBL" id="MHOJ01000030">
    <property type="protein sequence ID" value="OGZ62002.1"/>
    <property type="molecule type" value="Genomic_DNA"/>
</dbReference>
<dbReference type="Pfam" id="PF01797">
    <property type="entry name" value="Y1_Tnp"/>
    <property type="match status" value="1"/>
</dbReference>
<dbReference type="Gene3D" id="3.30.70.1290">
    <property type="entry name" value="Transposase IS200-like"/>
    <property type="match status" value="1"/>
</dbReference>
<organism evidence="2 3">
    <name type="scientific">Candidatus Spechtbacteria bacterium RIFCSPLOWO2_02_FULL_38_8</name>
    <dbReference type="NCBI Taxonomy" id="1802164"/>
    <lineage>
        <taxon>Bacteria</taxon>
        <taxon>Candidatus Spechtiibacteriota</taxon>
    </lineage>
</organism>
<dbReference type="SUPFAM" id="SSF143422">
    <property type="entry name" value="Transposase IS200-like"/>
    <property type="match status" value="1"/>
</dbReference>
<evidence type="ECO:0000313" key="2">
    <source>
        <dbReference type="EMBL" id="OGZ62002.1"/>
    </source>
</evidence>
<sequence>MEGDIHHIFNRGVDKRKIFLNDQDYLRFILSLYILNDSNNKYDIWSNLNFNKQNTLKILSSTTGRSGRSTTGRSGRPVVDEIRKKLVEILAFILMPNHYHLIIRVLSDNGLSKFMQKVGMGYSQYFNKQNQRSGALFEGRYKNVPIKSDEQLNIIFNYVHTNPVELVEPGWKNTGVESKDKAIYQQNTYAWSSYNDYVGKSKFALITDRDFYLDIFGGPNGCRESVENWIEFKAQIANAPEYLKKI</sequence>
<dbReference type="AlphaFoldDB" id="A0A1G2HHN1"/>
<protein>
    <recommendedName>
        <fullName evidence="1">Transposase IS200-like domain-containing protein</fullName>
    </recommendedName>
</protein>
<name>A0A1G2HHN1_9BACT</name>
<dbReference type="STRING" id="1802164.A3H51_01895"/>
<gene>
    <name evidence="2" type="ORF">A3H51_01895</name>
</gene>
<evidence type="ECO:0000259" key="1">
    <source>
        <dbReference type="SMART" id="SM01321"/>
    </source>
</evidence>
<dbReference type="InterPro" id="IPR036515">
    <property type="entry name" value="Transposase_17_sf"/>
</dbReference>
<proteinExistence type="predicted"/>
<dbReference type="GO" id="GO:0006313">
    <property type="term" value="P:DNA transposition"/>
    <property type="evidence" value="ECO:0007669"/>
    <property type="project" value="InterPro"/>
</dbReference>
<dbReference type="SMART" id="SM01321">
    <property type="entry name" value="Y1_Tnp"/>
    <property type="match status" value="1"/>
</dbReference>
<dbReference type="InterPro" id="IPR002686">
    <property type="entry name" value="Transposase_17"/>
</dbReference>
<dbReference type="GO" id="GO:0003677">
    <property type="term" value="F:DNA binding"/>
    <property type="evidence" value="ECO:0007669"/>
    <property type="project" value="InterPro"/>
</dbReference>
<reference evidence="2 3" key="1">
    <citation type="journal article" date="2016" name="Nat. Commun.">
        <title>Thousands of microbial genomes shed light on interconnected biogeochemical processes in an aquifer system.</title>
        <authorList>
            <person name="Anantharaman K."/>
            <person name="Brown C.T."/>
            <person name="Hug L.A."/>
            <person name="Sharon I."/>
            <person name="Castelle C.J."/>
            <person name="Probst A.J."/>
            <person name="Thomas B.C."/>
            <person name="Singh A."/>
            <person name="Wilkins M.J."/>
            <person name="Karaoz U."/>
            <person name="Brodie E.L."/>
            <person name="Williams K.H."/>
            <person name="Hubbard S.S."/>
            <person name="Banfield J.F."/>
        </authorList>
    </citation>
    <scope>NUCLEOTIDE SEQUENCE [LARGE SCALE GENOMIC DNA]</scope>
</reference>
<dbReference type="PANTHER" id="PTHR34322">
    <property type="entry name" value="TRANSPOSASE, Y1_TNP DOMAIN-CONTAINING"/>
    <property type="match status" value="1"/>
</dbReference>
<dbReference type="GO" id="GO:0004803">
    <property type="term" value="F:transposase activity"/>
    <property type="evidence" value="ECO:0007669"/>
    <property type="project" value="InterPro"/>
</dbReference>
<feature type="domain" description="Transposase IS200-like" evidence="1">
    <location>
        <begin position="1"/>
        <end position="162"/>
    </location>
</feature>
<accession>A0A1G2HHN1</accession>
<comment type="caution">
    <text evidence="2">The sequence shown here is derived from an EMBL/GenBank/DDBJ whole genome shotgun (WGS) entry which is preliminary data.</text>
</comment>
<dbReference type="Proteomes" id="UP000178509">
    <property type="component" value="Unassembled WGS sequence"/>
</dbReference>